<name>A0A179BNL5_ACIFR</name>
<feature type="transmembrane region" description="Helical" evidence="1">
    <location>
        <begin position="27"/>
        <end position="48"/>
    </location>
</feature>
<gene>
    <name evidence="2" type="ORF">A4H96_00930</name>
</gene>
<feature type="transmembrane region" description="Helical" evidence="1">
    <location>
        <begin position="145"/>
        <end position="166"/>
    </location>
</feature>
<comment type="caution">
    <text evidence="2">The sequence shown here is derived from an EMBL/GenBank/DDBJ whole genome shotgun (WGS) entry which is preliminary data.</text>
</comment>
<dbReference type="RefSeq" id="WP_064217838.1">
    <property type="nucleotide sequence ID" value="NZ_LVXZ01000012.1"/>
</dbReference>
<dbReference type="EMBL" id="LVXZ01000012">
    <property type="protein sequence ID" value="OAP93338.1"/>
    <property type="molecule type" value="Genomic_DNA"/>
</dbReference>
<keyword evidence="3" id="KW-1185">Reference proteome</keyword>
<dbReference type="AlphaFoldDB" id="A0A179BNL5"/>
<dbReference type="Proteomes" id="UP000078302">
    <property type="component" value="Unassembled WGS sequence"/>
</dbReference>
<keyword evidence="1" id="KW-1133">Transmembrane helix</keyword>
<protein>
    <submittedName>
        <fullName evidence="2">Uncharacterized protein</fullName>
    </submittedName>
</protein>
<reference evidence="2 3" key="1">
    <citation type="submission" date="2016-04" db="EMBL/GenBank/DDBJ databases">
        <title>Acidithiobacillus ferrooxidans genome sequencing and assembly.</title>
        <authorList>
            <person name="Zhou Z."/>
        </authorList>
    </citation>
    <scope>NUCLEOTIDE SEQUENCE [LARGE SCALE GENOMIC DNA]</scope>
    <source>
        <strain evidence="2 3">BY0502</strain>
    </source>
</reference>
<keyword evidence="1" id="KW-0472">Membrane</keyword>
<evidence type="ECO:0000313" key="2">
    <source>
        <dbReference type="EMBL" id="OAP93338.1"/>
    </source>
</evidence>
<sequence length="234" mass="25872">MLVEQSARNMGVHWNTVFNRLIRHIKVMVRFIMIPWMVLLFIMIAGVVEEWATGDLGRNGGMTEMFQGIGLHPHAAYEVFLCITGFGVFPAASWLLWNLLVAGVGVAGRQMQNTGMKEWFAQKAAPLQKGFADYEKAHPESINTLFTGIVAALMIAIVPFLILFHAPKSRMVVWPHGGPVPGVPQIKVLTHSYGHVLLEMQAPAGKQIEVSRTISGKAIVTQAGPHVYRVRIIP</sequence>
<organism evidence="2 3">
    <name type="scientific">Acidithiobacillus ferrooxidans</name>
    <name type="common">Thiobacillus ferrooxidans</name>
    <dbReference type="NCBI Taxonomy" id="920"/>
    <lineage>
        <taxon>Bacteria</taxon>
        <taxon>Pseudomonadati</taxon>
        <taxon>Pseudomonadota</taxon>
        <taxon>Acidithiobacillia</taxon>
        <taxon>Acidithiobacillales</taxon>
        <taxon>Acidithiobacillaceae</taxon>
        <taxon>Acidithiobacillus</taxon>
    </lineage>
</organism>
<evidence type="ECO:0000313" key="3">
    <source>
        <dbReference type="Proteomes" id="UP000078302"/>
    </source>
</evidence>
<feature type="transmembrane region" description="Helical" evidence="1">
    <location>
        <begin position="75"/>
        <end position="107"/>
    </location>
</feature>
<evidence type="ECO:0000256" key="1">
    <source>
        <dbReference type="SAM" id="Phobius"/>
    </source>
</evidence>
<keyword evidence="1" id="KW-0812">Transmembrane</keyword>
<dbReference type="OrthoDB" id="10016130at2"/>
<accession>A0A179BNL5</accession>
<proteinExistence type="predicted"/>